<evidence type="ECO:0000256" key="3">
    <source>
        <dbReference type="ARBA" id="ARBA00022825"/>
    </source>
</evidence>
<dbReference type="GO" id="GO:0006508">
    <property type="term" value="P:proteolysis"/>
    <property type="evidence" value="ECO:0007669"/>
    <property type="project" value="UniProtKB-KW"/>
</dbReference>
<keyword evidence="3" id="KW-0720">Serine protease</keyword>
<feature type="transmembrane region" description="Helical" evidence="5">
    <location>
        <begin position="32"/>
        <end position="49"/>
    </location>
</feature>
<keyword evidence="1" id="KW-0645">Protease</keyword>
<dbReference type="InterPro" id="IPR043504">
    <property type="entry name" value="Peptidase_S1_PA_chymotrypsin"/>
</dbReference>
<feature type="transmembrane region" description="Helical" evidence="5">
    <location>
        <begin position="356"/>
        <end position="376"/>
    </location>
</feature>
<dbReference type="InterPro" id="IPR018114">
    <property type="entry name" value="TRYPSIN_HIS"/>
</dbReference>
<name>A0A1B6IWJ6_9HEMI</name>
<dbReference type="Gene3D" id="2.40.10.10">
    <property type="entry name" value="Trypsin-like serine proteases"/>
    <property type="match status" value="1"/>
</dbReference>
<dbReference type="AlphaFoldDB" id="A0A1B6IWJ6"/>
<dbReference type="InterPro" id="IPR001254">
    <property type="entry name" value="Trypsin_dom"/>
</dbReference>
<dbReference type="GO" id="GO:0004252">
    <property type="term" value="F:serine-type endopeptidase activity"/>
    <property type="evidence" value="ECO:0007669"/>
    <property type="project" value="InterPro"/>
</dbReference>
<evidence type="ECO:0000256" key="2">
    <source>
        <dbReference type="ARBA" id="ARBA00022801"/>
    </source>
</evidence>
<keyword evidence="4" id="KW-1015">Disulfide bond</keyword>
<proteinExistence type="predicted"/>
<accession>A0A1B6IWJ6</accession>
<keyword evidence="2" id="KW-0378">Hydrolase</keyword>
<feature type="domain" description="Peptidase S1" evidence="6">
    <location>
        <begin position="86"/>
        <end position="339"/>
    </location>
</feature>
<dbReference type="EMBL" id="GECU01016434">
    <property type="protein sequence ID" value="JAS91272.1"/>
    <property type="molecule type" value="Transcribed_RNA"/>
</dbReference>
<keyword evidence="5" id="KW-0472">Membrane</keyword>
<dbReference type="InterPro" id="IPR009003">
    <property type="entry name" value="Peptidase_S1_PA"/>
</dbReference>
<evidence type="ECO:0000259" key="6">
    <source>
        <dbReference type="PROSITE" id="PS50240"/>
    </source>
</evidence>
<dbReference type="SUPFAM" id="SSF50494">
    <property type="entry name" value="Trypsin-like serine proteases"/>
    <property type="match status" value="1"/>
</dbReference>
<sequence>QISSLVFLSYNWYSFYCLNLMFNIIQIPRLSYVSGVCLRMLAVIVLLHVCLETCCYAQESAGLNSTRGHITAHDRALQKNFSSLVMVTLALKGGTHQICSGTLITPSWVLTAGHCLFSDGKRLPNIQVHAGVVSYQEIVEKNTKNSQTRVVRLNATYLHPDYKCCESLVNDFGLLQIKPKFNLTDTVSTTNLAGKPLGGEKEICMLAGYGAQKGQMFGKLKIHKISSKRLLTYKECPCKWAKRKIWSVSSPKKTKDYLCRINQEDDQPLGYGDYGAAIMKSKQVYGVFSSILHESFHKSCSLKTFPREEILIHSKTEKLTTAVFSDTCRYVNWINKYTHSLNPEDIDSDCGNRGRLLSPSVLTTVLVFLNILIFLMQN</sequence>
<gene>
    <name evidence="7" type="ORF">g.15155</name>
</gene>
<feature type="non-terminal residue" evidence="7">
    <location>
        <position position="1"/>
    </location>
</feature>
<evidence type="ECO:0000313" key="7">
    <source>
        <dbReference type="EMBL" id="JAS91272.1"/>
    </source>
</evidence>
<organism evidence="7">
    <name type="scientific">Homalodisca liturata</name>
    <dbReference type="NCBI Taxonomy" id="320908"/>
    <lineage>
        <taxon>Eukaryota</taxon>
        <taxon>Metazoa</taxon>
        <taxon>Ecdysozoa</taxon>
        <taxon>Arthropoda</taxon>
        <taxon>Hexapoda</taxon>
        <taxon>Insecta</taxon>
        <taxon>Pterygota</taxon>
        <taxon>Neoptera</taxon>
        <taxon>Paraneoptera</taxon>
        <taxon>Hemiptera</taxon>
        <taxon>Auchenorrhyncha</taxon>
        <taxon>Membracoidea</taxon>
        <taxon>Cicadellidae</taxon>
        <taxon>Cicadellinae</taxon>
        <taxon>Proconiini</taxon>
        <taxon>Homalodisca</taxon>
    </lineage>
</organism>
<keyword evidence="5" id="KW-0812">Transmembrane</keyword>
<evidence type="ECO:0000256" key="1">
    <source>
        <dbReference type="ARBA" id="ARBA00022670"/>
    </source>
</evidence>
<dbReference type="PANTHER" id="PTHR24276">
    <property type="entry name" value="POLYSERASE-RELATED"/>
    <property type="match status" value="1"/>
</dbReference>
<dbReference type="SMART" id="SM00020">
    <property type="entry name" value="Tryp_SPc"/>
    <property type="match status" value="1"/>
</dbReference>
<feature type="transmembrane region" description="Helical" evidence="5">
    <location>
        <begin position="6"/>
        <end position="25"/>
    </location>
</feature>
<keyword evidence="5" id="KW-1133">Transmembrane helix</keyword>
<evidence type="ECO:0000256" key="4">
    <source>
        <dbReference type="ARBA" id="ARBA00023157"/>
    </source>
</evidence>
<reference evidence="7" key="1">
    <citation type="submission" date="2015-11" db="EMBL/GenBank/DDBJ databases">
        <title>De novo transcriptome assembly of four potential Pierce s Disease insect vectors from Arizona vineyards.</title>
        <authorList>
            <person name="Tassone E.E."/>
        </authorList>
    </citation>
    <scope>NUCLEOTIDE SEQUENCE</scope>
</reference>
<protein>
    <recommendedName>
        <fullName evidence="6">Peptidase S1 domain-containing protein</fullName>
    </recommendedName>
</protein>
<dbReference type="PROSITE" id="PS50240">
    <property type="entry name" value="TRYPSIN_DOM"/>
    <property type="match status" value="1"/>
</dbReference>
<dbReference type="PROSITE" id="PS00134">
    <property type="entry name" value="TRYPSIN_HIS"/>
    <property type="match status" value="1"/>
</dbReference>
<dbReference type="InterPro" id="IPR050430">
    <property type="entry name" value="Peptidase_S1"/>
</dbReference>
<evidence type="ECO:0000256" key="5">
    <source>
        <dbReference type="SAM" id="Phobius"/>
    </source>
</evidence>
<dbReference type="Pfam" id="PF00089">
    <property type="entry name" value="Trypsin"/>
    <property type="match status" value="1"/>
</dbReference>
<dbReference type="PANTHER" id="PTHR24276:SF98">
    <property type="entry name" value="FI18310P1-RELATED"/>
    <property type="match status" value="1"/>
</dbReference>